<keyword evidence="9" id="KW-1185">Reference proteome</keyword>
<dbReference type="PANTHER" id="PTHR37451:SF4">
    <property type="entry name" value="MARVEL DOMAIN-CONTAINING PROTEIN"/>
    <property type="match status" value="1"/>
</dbReference>
<name>A0A2N3N4K3_9PEZI</name>
<keyword evidence="2 6" id="KW-0812">Transmembrane</keyword>
<feature type="transmembrane region" description="Helical" evidence="6">
    <location>
        <begin position="84"/>
        <end position="104"/>
    </location>
</feature>
<comment type="caution">
    <text evidence="8">The sequence shown here is derived from an EMBL/GenBank/DDBJ whole genome shotgun (WGS) entry which is preliminary data.</text>
</comment>
<dbReference type="VEuPathDB" id="FungiDB:jhhlp_005946"/>
<reference evidence="8 9" key="1">
    <citation type="journal article" date="2017" name="G3 (Bethesda)">
        <title>First Draft Genome Sequence of the Pathogenic Fungus Lomentospora prolificans (Formerly Scedosporium prolificans).</title>
        <authorList>
            <person name="Luo R."/>
            <person name="Zimin A."/>
            <person name="Workman R."/>
            <person name="Fan Y."/>
            <person name="Pertea G."/>
            <person name="Grossman N."/>
            <person name="Wear M.P."/>
            <person name="Jia B."/>
            <person name="Miller H."/>
            <person name="Casadevall A."/>
            <person name="Timp W."/>
            <person name="Zhang S.X."/>
            <person name="Salzberg S.L."/>
        </authorList>
    </citation>
    <scope>NUCLEOTIDE SEQUENCE [LARGE SCALE GENOMIC DNA]</scope>
    <source>
        <strain evidence="8 9">JHH-5317</strain>
    </source>
</reference>
<dbReference type="GO" id="GO:0016020">
    <property type="term" value="C:membrane"/>
    <property type="evidence" value="ECO:0007669"/>
    <property type="project" value="UniProtKB-SubCell"/>
</dbReference>
<gene>
    <name evidence="8" type="ORF">jhhlp_005946</name>
</gene>
<feature type="transmembrane region" description="Helical" evidence="6">
    <location>
        <begin position="116"/>
        <end position="137"/>
    </location>
</feature>
<evidence type="ECO:0000256" key="3">
    <source>
        <dbReference type="ARBA" id="ARBA00022989"/>
    </source>
</evidence>
<evidence type="ECO:0000259" key="7">
    <source>
        <dbReference type="Pfam" id="PF01284"/>
    </source>
</evidence>
<proteinExistence type="predicted"/>
<dbReference type="STRING" id="41688.A0A2N3N4K3"/>
<dbReference type="PANTHER" id="PTHR37451">
    <property type="entry name" value="MARVEL DOMAIN"/>
    <property type="match status" value="1"/>
</dbReference>
<feature type="transmembrane region" description="Helical" evidence="6">
    <location>
        <begin position="185"/>
        <end position="211"/>
    </location>
</feature>
<dbReference type="AlphaFoldDB" id="A0A2N3N4K3"/>
<evidence type="ECO:0000256" key="6">
    <source>
        <dbReference type="SAM" id="Phobius"/>
    </source>
</evidence>
<accession>A0A2N3N4K3</accession>
<dbReference type="Pfam" id="PF01284">
    <property type="entry name" value="MARVEL"/>
    <property type="match status" value="1"/>
</dbReference>
<dbReference type="InParanoid" id="A0A2N3N4K3"/>
<comment type="subcellular location">
    <subcellularLocation>
        <location evidence="1">Membrane</location>
        <topology evidence="1">Multi-pass membrane protein</topology>
    </subcellularLocation>
</comment>
<feature type="transmembrane region" description="Helical" evidence="6">
    <location>
        <begin position="56"/>
        <end position="78"/>
    </location>
</feature>
<evidence type="ECO:0000313" key="8">
    <source>
        <dbReference type="EMBL" id="PKS07344.1"/>
    </source>
</evidence>
<evidence type="ECO:0000256" key="1">
    <source>
        <dbReference type="ARBA" id="ARBA00004141"/>
    </source>
</evidence>
<dbReference type="OrthoDB" id="5241662at2759"/>
<evidence type="ECO:0000256" key="4">
    <source>
        <dbReference type="ARBA" id="ARBA00023136"/>
    </source>
</evidence>
<dbReference type="Proteomes" id="UP000233524">
    <property type="component" value="Unassembled WGS sequence"/>
</dbReference>
<dbReference type="InterPro" id="IPR008253">
    <property type="entry name" value="Marvel"/>
</dbReference>
<feature type="compositionally biased region" description="Low complexity" evidence="5">
    <location>
        <begin position="317"/>
        <end position="334"/>
    </location>
</feature>
<keyword evidence="3 6" id="KW-1133">Transmembrane helix</keyword>
<evidence type="ECO:0000256" key="2">
    <source>
        <dbReference type="ARBA" id="ARBA00022692"/>
    </source>
</evidence>
<dbReference type="EMBL" id="NLAX01000701">
    <property type="protein sequence ID" value="PKS07344.1"/>
    <property type="molecule type" value="Genomic_DNA"/>
</dbReference>
<protein>
    <recommendedName>
        <fullName evidence="7">MARVEL domain-containing protein</fullName>
    </recommendedName>
</protein>
<evidence type="ECO:0000256" key="5">
    <source>
        <dbReference type="SAM" id="MobiDB-lite"/>
    </source>
</evidence>
<evidence type="ECO:0000313" key="9">
    <source>
        <dbReference type="Proteomes" id="UP000233524"/>
    </source>
</evidence>
<feature type="domain" description="MARVEL" evidence="7">
    <location>
        <begin position="55"/>
        <end position="151"/>
    </location>
</feature>
<sequence>MSQQYQQPGYPQQQPIPLQAQPQMAGTHAPAPAVAGGGSPSKGFPNVVIEPPTWQLIVRGVQIFMSLIALALSGHLIHGAYMDPFGLAIAVAVLTWVGLAYILLTQKVASLKSAYNVFAVLGVDVFLTIMWLAAMGATAHMRASFRYPAYITGCYDDGSLIDSMTCYRKMKRDSFVAGKVALAEMIVVAIASAVNFVLFAVCFVTTLLAYLRQRNTAAPGGPIIDGGEKQQAVVNQQAYAQQQPAAAAAAVQHPIQPQYTGGFPQQQQPVQPQYTGGYPQQQQPIPPQYTGGNFSTPTPPPQNVYEAPAQQPVQPQYTGHAYPPTTTTPAPAYPQELPVKDQHVSPPNSPPPQQGPYATPH</sequence>
<feature type="compositionally biased region" description="Low complexity" evidence="5">
    <location>
        <begin position="257"/>
        <end position="292"/>
    </location>
</feature>
<feature type="region of interest" description="Disordered" evidence="5">
    <location>
        <begin position="257"/>
        <end position="361"/>
    </location>
</feature>
<organism evidence="8 9">
    <name type="scientific">Lomentospora prolificans</name>
    <dbReference type="NCBI Taxonomy" id="41688"/>
    <lineage>
        <taxon>Eukaryota</taxon>
        <taxon>Fungi</taxon>
        <taxon>Dikarya</taxon>
        <taxon>Ascomycota</taxon>
        <taxon>Pezizomycotina</taxon>
        <taxon>Sordariomycetes</taxon>
        <taxon>Hypocreomycetidae</taxon>
        <taxon>Microascales</taxon>
        <taxon>Microascaceae</taxon>
        <taxon>Lomentospora</taxon>
    </lineage>
</organism>
<keyword evidence="4 6" id="KW-0472">Membrane</keyword>